<dbReference type="EMBL" id="AP018448">
    <property type="protein sequence ID" value="BBC38851.1"/>
    <property type="molecule type" value="Genomic_DNA"/>
</dbReference>
<gene>
    <name evidence="1" type="ORF">SGFS_101450</name>
</gene>
<reference evidence="1 2" key="2">
    <citation type="journal article" date="2023" name="ChemBioChem">
        <title>Acyltransferase Domain Exchange between Two Independent Type I Polyketide Synthases in the Same Producer Strain of Macrolide Antibiotics.</title>
        <authorList>
            <person name="Kudo F."/>
            <person name="Kishikawa K."/>
            <person name="Tsuboi K."/>
            <person name="Kido T."/>
            <person name="Usui T."/>
            <person name="Hashimoto J."/>
            <person name="Shin-Ya K."/>
            <person name="Miyanaga A."/>
            <person name="Eguchi T."/>
        </authorList>
    </citation>
    <scope>NUCLEOTIDE SEQUENCE [LARGE SCALE GENOMIC DNA]</scope>
    <source>
        <strain evidence="1 2">A-8890</strain>
    </source>
</reference>
<evidence type="ECO:0000313" key="2">
    <source>
        <dbReference type="Proteomes" id="UP001321542"/>
    </source>
</evidence>
<protein>
    <submittedName>
        <fullName evidence="1">Uncharacterized protein</fullName>
    </submittedName>
</protein>
<name>A0ABM7FQ42_9ACTN</name>
<accession>A0ABM7FQ42</accession>
<proteinExistence type="predicted"/>
<reference evidence="1 2" key="1">
    <citation type="journal article" date="2010" name="ChemBioChem">
        <title>Cloning and characterization of the biosynthetic gene cluster of 16-membered macrolide antibiotic FD-891: involvement of a dual functional cytochrome P450 monooxygenase catalyzing epoxidation and hydroxylation.</title>
        <authorList>
            <person name="Kudo F."/>
            <person name="Motegi A."/>
            <person name="Mizoue K."/>
            <person name="Eguchi T."/>
        </authorList>
    </citation>
    <scope>NUCLEOTIDE SEQUENCE [LARGE SCALE GENOMIC DNA]</scope>
    <source>
        <strain evidence="1 2">A-8890</strain>
    </source>
</reference>
<dbReference type="Proteomes" id="UP001321542">
    <property type="component" value="Chromosome"/>
</dbReference>
<evidence type="ECO:0000313" key="1">
    <source>
        <dbReference type="EMBL" id="BBC38851.1"/>
    </source>
</evidence>
<keyword evidence="2" id="KW-1185">Reference proteome</keyword>
<organism evidence="1 2">
    <name type="scientific">Streptomyces graminofaciens</name>
    <dbReference type="NCBI Taxonomy" id="68212"/>
    <lineage>
        <taxon>Bacteria</taxon>
        <taxon>Bacillati</taxon>
        <taxon>Actinomycetota</taxon>
        <taxon>Actinomycetes</taxon>
        <taxon>Kitasatosporales</taxon>
        <taxon>Streptomycetaceae</taxon>
        <taxon>Streptomyces</taxon>
    </lineage>
</organism>
<sequence>MLAGPGKLLQQHVTCAVRADEIRIGHADDVDAVGGQPGHVLPDYWDVGCAHRCLLGRAMGHLPGFGSGAPVAWKTGRGDGEGTSKAIDPGALFDVKR</sequence>